<organism evidence="2 3">
    <name type="scientific">Flavobacterium gilvum</name>
    <dbReference type="NCBI Taxonomy" id="1492737"/>
    <lineage>
        <taxon>Bacteria</taxon>
        <taxon>Pseudomonadati</taxon>
        <taxon>Bacteroidota</taxon>
        <taxon>Flavobacteriia</taxon>
        <taxon>Flavobacteriales</taxon>
        <taxon>Flavobacteriaceae</taxon>
        <taxon>Flavobacterium</taxon>
    </lineage>
</organism>
<dbReference type="InterPro" id="IPR050583">
    <property type="entry name" value="Mycobacterial_A85_antigen"/>
</dbReference>
<dbReference type="AlphaFoldDB" id="A0AAC9N643"/>
<name>A0AAC9N643_9FLAO</name>
<dbReference type="SUPFAM" id="SSF53474">
    <property type="entry name" value="alpha/beta-Hydrolases"/>
    <property type="match status" value="1"/>
</dbReference>
<dbReference type="KEGG" id="fgl:EM308_10965"/>
<dbReference type="GO" id="GO:0016747">
    <property type="term" value="F:acyltransferase activity, transferring groups other than amino-acyl groups"/>
    <property type="evidence" value="ECO:0007669"/>
    <property type="project" value="TreeGrafter"/>
</dbReference>
<evidence type="ECO:0000256" key="1">
    <source>
        <dbReference type="SAM" id="SignalP"/>
    </source>
</evidence>
<dbReference type="RefSeq" id="WP_035640779.1">
    <property type="nucleotide sequence ID" value="NZ_CP017479.1"/>
</dbReference>
<evidence type="ECO:0000313" key="3">
    <source>
        <dbReference type="Proteomes" id="UP000175968"/>
    </source>
</evidence>
<dbReference type="InterPro" id="IPR000801">
    <property type="entry name" value="Esterase-like"/>
</dbReference>
<dbReference type="PANTHER" id="PTHR48098:SF1">
    <property type="entry name" value="DIACYLGLYCEROL ACYLTRANSFERASE_MYCOLYLTRANSFERASE AG85A"/>
    <property type="match status" value="1"/>
</dbReference>
<feature type="chain" id="PRO_5042264797" evidence="1">
    <location>
        <begin position="20"/>
        <end position="271"/>
    </location>
</feature>
<accession>A0AAC9N643</accession>
<feature type="signal peptide" evidence="1">
    <location>
        <begin position="1"/>
        <end position="19"/>
    </location>
</feature>
<reference evidence="2 3" key="1">
    <citation type="submission" date="2016-10" db="EMBL/GenBank/DDBJ databases">
        <title>Flavobacterium gilvum sp. nov., isolated from stream water.</title>
        <authorList>
            <person name="Shin S.-K."/>
            <person name="Cho Y.-J."/>
            <person name="Yi H."/>
        </authorList>
    </citation>
    <scope>NUCLEOTIDE SEQUENCE [LARGE SCALE GENOMIC DNA]</scope>
    <source>
        <strain evidence="2 3">EM1308</strain>
    </source>
</reference>
<dbReference type="Gene3D" id="3.40.50.1820">
    <property type="entry name" value="alpha/beta hydrolase"/>
    <property type="match status" value="1"/>
</dbReference>
<sequence length="271" mass="31039">MRTKLLLFFLIANSMVANASQVDTLKINSTAMKKIIPNLVITPNSYSTSGKKFPVLYLLHGAGNTYKDWATRIPKIKDYADQYNIIIVCPDGKTSWYFDSPIDKEMQYETYITKELVSTIDKEYNTVAQKSGRAITGQSMGGHGSFYLAFKHQDIWGAAGSLSGGVDIRPFPNNWDISKRLGSYSQNPDIWEKNTIINMLYLLNATDLKLIFECGTGDFFYDANKRLHLAMIEKNIPHDYTERPGGHNWDYWTNAIKYQLIFFDTFFQQNK</sequence>
<dbReference type="Proteomes" id="UP000175968">
    <property type="component" value="Chromosome"/>
</dbReference>
<proteinExistence type="predicted"/>
<dbReference type="EMBL" id="CP017479">
    <property type="protein sequence ID" value="AOW09987.1"/>
    <property type="molecule type" value="Genomic_DNA"/>
</dbReference>
<gene>
    <name evidence="2" type="ORF">EM308_10965</name>
</gene>
<dbReference type="PANTHER" id="PTHR48098">
    <property type="entry name" value="ENTEROCHELIN ESTERASE-RELATED"/>
    <property type="match status" value="1"/>
</dbReference>
<dbReference type="InterPro" id="IPR029058">
    <property type="entry name" value="AB_hydrolase_fold"/>
</dbReference>
<evidence type="ECO:0000313" key="2">
    <source>
        <dbReference type="EMBL" id="AOW09987.1"/>
    </source>
</evidence>
<keyword evidence="3" id="KW-1185">Reference proteome</keyword>
<keyword evidence="1" id="KW-0732">Signal</keyword>
<dbReference type="Pfam" id="PF00756">
    <property type="entry name" value="Esterase"/>
    <property type="match status" value="1"/>
</dbReference>
<protein>
    <submittedName>
        <fullName evidence="2">XynC protein</fullName>
    </submittedName>
</protein>